<evidence type="ECO:0000256" key="8">
    <source>
        <dbReference type="PIRSR" id="PIRSR600821-50"/>
    </source>
</evidence>
<dbReference type="PANTHER" id="PTHR30511">
    <property type="entry name" value="ALANINE RACEMASE"/>
    <property type="match status" value="1"/>
</dbReference>
<keyword evidence="12" id="KW-1185">Reference proteome</keyword>
<dbReference type="EC" id="5.1.1.1" evidence="4 7"/>
<feature type="binding site" evidence="7 9">
    <location>
        <position position="303"/>
    </location>
    <ligand>
        <name>substrate</name>
    </ligand>
</feature>
<evidence type="ECO:0000256" key="5">
    <source>
        <dbReference type="ARBA" id="ARBA00022898"/>
    </source>
</evidence>
<feature type="modified residue" description="N6-(pyridoxal phosphate)lysine" evidence="7 8">
    <location>
        <position position="40"/>
    </location>
</feature>
<reference evidence="11 12" key="1">
    <citation type="submission" date="2020-08" db="EMBL/GenBank/DDBJ databases">
        <title>Genomic Encyclopedia of Type Strains, Phase IV (KMG-IV): sequencing the most valuable type-strain genomes for metagenomic binning, comparative biology and taxonomic classification.</title>
        <authorList>
            <person name="Goeker M."/>
        </authorList>
    </citation>
    <scope>NUCLEOTIDE SEQUENCE [LARGE SCALE GENOMIC DNA]</scope>
    <source>
        <strain evidence="11 12">DSM 27057</strain>
    </source>
</reference>
<evidence type="ECO:0000256" key="2">
    <source>
        <dbReference type="ARBA" id="ARBA00001933"/>
    </source>
</evidence>
<comment type="catalytic activity">
    <reaction evidence="1 7">
        <text>L-alanine = D-alanine</text>
        <dbReference type="Rhea" id="RHEA:20249"/>
        <dbReference type="ChEBI" id="CHEBI:57416"/>
        <dbReference type="ChEBI" id="CHEBI:57972"/>
        <dbReference type="EC" id="5.1.1.1"/>
    </reaction>
</comment>
<comment type="pathway">
    <text evidence="7">Amino-acid biosynthesis; D-alanine biosynthesis; D-alanine from L-alanine: step 1/1.</text>
</comment>
<dbReference type="Pfam" id="PF01168">
    <property type="entry name" value="Ala_racemase_N"/>
    <property type="match status" value="1"/>
</dbReference>
<evidence type="ECO:0000313" key="12">
    <source>
        <dbReference type="Proteomes" id="UP000548867"/>
    </source>
</evidence>
<dbReference type="InterPro" id="IPR011079">
    <property type="entry name" value="Ala_racemase_C"/>
</dbReference>
<dbReference type="SMART" id="SM01005">
    <property type="entry name" value="Ala_racemase_C"/>
    <property type="match status" value="1"/>
</dbReference>
<dbReference type="GO" id="GO:0008784">
    <property type="term" value="F:alanine racemase activity"/>
    <property type="evidence" value="ECO:0007669"/>
    <property type="project" value="UniProtKB-UniRule"/>
</dbReference>
<comment type="cofactor">
    <cofactor evidence="2 7 8">
        <name>pyridoxal 5'-phosphate</name>
        <dbReference type="ChEBI" id="CHEBI:597326"/>
    </cofactor>
</comment>
<comment type="similarity">
    <text evidence="3 7">Belongs to the alanine racemase family.</text>
</comment>
<dbReference type="UniPathway" id="UPA00042">
    <property type="reaction ID" value="UER00497"/>
</dbReference>
<dbReference type="HAMAP" id="MF_01201">
    <property type="entry name" value="Ala_racemase"/>
    <property type="match status" value="1"/>
</dbReference>
<accession>A0A7W6CAW6</accession>
<dbReference type="SUPFAM" id="SSF50621">
    <property type="entry name" value="Alanine racemase C-terminal domain-like"/>
    <property type="match status" value="1"/>
</dbReference>
<sequence length="360" mass="37586">MQAQMAPAPGVLTIDLGALVENWRRVAREVAPARAAAVVKADAYGLGAAQVVPALAAAGCRDFFVANLVEALAIRASVPEDALLGVLNGLHPGGEDFAAEAGITPVLNSIAQARRWQAFDRPAMLQVDTGMARHGLSLEEAAVLAGDAKFRAAVPLQAIISHLSCSDEPDRAENAAQLARFEAAAALFPGVARCFANSGGVQLGAAYHGDLVRAGLCLYGAEPADGRAEPFRPVVALQARVLQTRTVPAGTGVGYGQTWHAPRETRLALLSIGYADGFPRSLSDRGAVWAHGATLPIVGRVSMDVTVVDASALPEGALAEGELVEIIGPHRPIEAVAQEAGTIAYEILTQLGGRYQRIYR</sequence>
<evidence type="ECO:0000256" key="1">
    <source>
        <dbReference type="ARBA" id="ARBA00000316"/>
    </source>
</evidence>
<evidence type="ECO:0000256" key="3">
    <source>
        <dbReference type="ARBA" id="ARBA00007880"/>
    </source>
</evidence>
<dbReference type="InterPro" id="IPR029066">
    <property type="entry name" value="PLP-binding_barrel"/>
</dbReference>
<dbReference type="InterPro" id="IPR009006">
    <property type="entry name" value="Ala_racemase/Decarboxylase_C"/>
</dbReference>
<dbReference type="PROSITE" id="PS00395">
    <property type="entry name" value="ALANINE_RACEMASE"/>
    <property type="match status" value="1"/>
</dbReference>
<dbReference type="AlphaFoldDB" id="A0A7W6CAW6"/>
<dbReference type="PRINTS" id="PR00992">
    <property type="entry name" value="ALARACEMASE"/>
</dbReference>
<dbReference type="GO" id="GO:0030632">
    <property type="term" value="P:D-alanine biosynthetic process"/>
    <property type="evidence" value="ECO:0007669"/>
    <property type="project" value="UniProtKB-UniRule"/>
</dbReference>
<dbReference type="EMBL" id="JACIDX010000001">
    <property type="protein sequence ID" value="MBB3953193.1"/>
    <property type="molecule type" value="Genomic_DNA"/>
</dbReference>
<evidence type="ECO:0000259" key="10">
    <source>
        <dbReference type="SMART" id="SM01005"/>
    </source>
</evidence>
<dbReference type="GO" id="GO:0030170">
    <property type="term" value="F:pyridoxal phosphate binding"/>
    <property type="evidence" value="ECO:0007669"/>
    <property type="project" value="UniProtKB-UniRule"/>
</dbReference>
<dbReference type="SUPFAM" id="SSF51419">
    <property type="entry name" value="PLP-binding barrel"/>
    <property type="match status" value="1"/>
</dbReference>
<proteinExistence type="inferred from homology"/>
<dbReference type="InterPro" id="IPR020622">
    <property type="entry name" value="Ala_racemase_pyridoxalP-BS"/>
</dbReference>
<feature type="binding site" evidence="7 9">
    <location>
        <position position="133"/>
    </location>
    <ligand>
        <name>substrate</name>
    </ligand>
</feature>
<evidence type="ECO:0000256" key="9">
    <source>
        <dbReference type="PIRSR" id="PIRSR600821-52"/>
    </source>
</evidence>
<dbReference type="PANTHER" id="PTHR30511:SF0">
    <property type="entry name" value="ALANINE RACEMASE, CATABOLIC-RELATED"/>
    <property type="match status" value="1"/>
</dbReference>
<comment type="function">
    <text evidence="7">Catalyzes the interconversion of L-alanine and D-alanine. May also act on other amino acids.</text>
</comment>
<dbReference type="RefSeq" id="WP_343058935.1">
    <property type="nucleotide sequence ID" value="NZ_JACIDX010000001.1"/>
</dbReference>
<evidence type="ECO:0000256" key="6">
    <source>
        <dbReference type="ARBA" id="ARBA00023235"/>
    </source>
</evidence>
<dbReference type="GO" id="GO:0005829">
    <property type="term" value="C:cytosol"/>
    <property type="evidence" value="ECO:0007669"/>
    <property type="project" value="TreeGrafter"/>
</dbReference>
<dbReference type="Gene3D" id="3.20.20.10">
    <property type="entry name" value="Alanine racemase"/>
    <property type="match status" value="1"/>
</dbReference>
<dbReference type="CDD" id="cd00430">
    <property type="entry name" value="PLPDE_III_AR"/>
    <property type="match status" value="1"/>
</dbReference>
<protein>
    <recommendedName>
        <fullName evidence="4 7">Alanine racemase</fullName>
        <ecNumber evidence="4 7">5.1.1.1</ecNumber>
    </recommendedName>
</protein>
<feature type="active site" description="Proton acceptor; specific for L-alanine" evidence="7">
    <location>
        <position position="255"/>
    </location>
</feature>
<feature type="active site" description="Proton acceptor; specific for D-alanine" evidence="7">
    <location>
        <position position="40"/>
    </location>
</feature>
<keyword evidence="5 7" id="KW-0663">Pyridoxal phosphate</keyword>
<organism evidence="11 12">
    <name type="scientific">Novosphingobium sediminicola</name>
    <dbReference type="NCBI Taxonomy" id="563162"/>
    <lineage>
        <taxon>Bacteria</taxon>
        <taxon>Pseudomonadati</taxon>
        <taxon>Pseudomonadota</taxon>
        <taxon>Alphaproteobacteria</taxon>
        <taxon>Sphingomonadales</taxon>
        <taxon>Sphingomonadaceae</taxon>
        <taxon>Novosphingobium</taxon>
    </lineage>
</organism>
<dbReference type="Proteomes" id="UP000548867">
    <property type="component" value="Unassembled WGS sequence"/>
</dbReference>
<evidence type="ECO:0000256" key="4">
    <source>
        <dbReference type="ARBA" id="ARBA00013089"/>
    </source>
</evidence>
<keyword evidence="6 7" id="KW-0413">Isomerase</keyword>
<feature type="domain" description="Alanine racemase C-terminal" evidence="10">
    <location>
        <begin position="234"/>
        <end position="360"/>
    </location>
</feature>
<evidence type="ECO:0000313" key="11">
    <source>
        <dbReference type="EMBL" id="MBB3953193.1"/>
    </source>
</evidence>
<name>A0A7W6CAW6_9SPHN</name>
<dbReference type="Gene3D" id="2.40.37.10">
    <property type="entry name" value="Lyase, Ornithine Decarboxylase, Chain A, domain 1"/>
    <property type="match status" value="1"/>
</dbReference>
<gene>
    <name evidence="11" type="ORF">GGR38_000105</name>
</gene>
<dbReference type="InterPro" id="IPR000821">
    <property type="entry name" value="Ala_racemase"/>
</dbReference>
<comment type="caution">
    <text evidence="11">The sequence shown here is derived from an EMBL/GenBank/DDBJ whole genome shotgun (WGS) entry which is preliminary data.</text>
</comment>
<dbReference type="Pfam" id="PF00842">
    <property type="entry name" value="Ala_racemase_C"/>
    <property type="match status" value="1"/>
</dbReference>
<dbReference type="InterPro" id="IPR001608">
    <property type="entry name" value="Ala_racemase_N"/>
</dbReference>
<dbReference type="NCBIfam" id="TIGR00492">
    <property type="entry name" value="alr"/>
    <property type="match status" value="1"/>
</dbReference>
<evidence type="ECO:0000256" key="7">
    <source>
        <dbReference type="HAMAP-Rule" id="MF_01201"/>
    </source>
</evidence>